<keyword evidence="3" id="KW-1185">Reference proteome</keyword>
<comment type="caution">
    <text evidence="2">The sequence shown here is derived from an EMBL/GenBank/DDBJ whole genome shotgun (WGS) entry which is preliminary data.</text>
</comment>
<accession>A0ABD0P7Y5</accession>
<evidence type="ECO:0000313" key="3">
    <source>
        <dbReference type="Proteomes" id="UP001529510"/>
    </source>
</evidence>
<dbReference type="EMBL" id="JAMKFB020000017">
    <property type="protein sequence ID" value="KAL0170198.1"/>
    <property type="molecule type" value="Genomic_DNA"/>
</dbReference>
<organism evidence="2 3">
    <name type="scientific">Cirrhinus mrigala</name>
    <name type="common">Mrigala</name>
    <dbReference type="NCBI Taxonomy" id="683832"/>
    <lineage>
        <taxon>Eukaryota</taxon>
        <taxon>Metazoa</taxon>
        <taxon>Chordata</taxon>
        <taxon>Craniata</taxon>
        <taxon>Vertebrata</taxon>
        <taxon>Euteleostomi</taxon>
        <taxon>Actinopterygii</taxon>
        <taxon>Neopterygii</taxon>
        <taxon>Teleostei</taxon>
        <taxon>Ostariophysi</taxon>
        <taxon>Cypriniformes</taxon>
        <taxon>Cyprinidae</taxon>
        <taxon>Labeoninae</taxon>
        <taxon>Labeonini</taxon>
        <taxon>Cirrhinus</taxon>
    </lineage>
</organism>
<dbReference type="InterPro" id="IPR048659">
    <property type="entry name" value="GREB1-like_2nd"/>
</dbReference>
<dbReference type="PANTHER" id="PTHR15720">
    <property type="entry name" value="GREB1-RELATED"/>
    <property type="match status" value="1"/>
</dbReference>
<feature type="non-terminal residue" evidence="2">
    <location>
        <position position="108"/>
    </location>
</feature>
<feature type="non-terminal residue" evidence="2">
    <location>
        <position position="1"/>
    </location>
</feature>
<dbReference type="Proteomes" id="UP001529510">
    <property type="component" value="Unassembled WGS sequence"/>
</dbReference>
<dbReference type="PANTHER" id="PTHR15720:SF13">
    <property type="entry name" value="PROTEIN GREB1"/>
    <property type="match status" value="1"/>
</dbReference>
<evidence type="ECO:0000313" key="2">
    <source>
        <dbReference type="EMBL" id="KAL0170198.1"/>
    </source>
</evidence>
<reference evidence="2 3" key="1">
    <citation type="submission" date="2024-05" db="EMBL/GenBank/DDBJ databases">
        <title>Genome sequencing and assembly of Indian major carp, Cirrhinus mrigala (Hamilton, 1822).</title>
        <authorList>
            <person name="Mohindra V."/>
            <person name="Chowdhury L.M."/>
            <person name="Lal K."/>
            <person name="Jena J.K."/>
        </authorList>
    </citation>
    <scope>NUCLEOTIDE SEQUENCE [LARGE SCALE GENOMIC DNA]</scope>
    <source>
        <strain evidence="2">CM1030</strain>
        <tissue evidence="2">Blood</tissue>
    </source>
</reference>
<evidence type="ECO:0000259" key="1">
    <source>
        <dbReference type="Pfam" id="PF20688"/>
    </source>
</evidence>
<sequence>LEQIFMRSWRESHLTEIRQYQQTHAQFPPPLPCLAQPLTPSQLPWLAKLATSSCGEGVLVLDTAPSLAEALEDTFHRLVDGRLRQTNYVVIICMNRSQEIESCVVVTG</sequence>
<gene>
    <name evidence="2" type="ORF">M9458_034794</name>
</gene>
<proteinExistence type="predicted"/>
<name>A0ABD0P7Y5_CIRMR</name>
<dbReference type="AlphaFoldDB" id="A0ABD0P7Y5"/>
<dbReference type="Pfam" id="PF20688">
    <property type="entry name" value="GREB1_2nd"/>
    <property type="match status" value="1"/>
</dbReference>
<feature type="domain" description="GREB1-like second" evidence="1">
    <location>
        <begin position="1"/>
        <end position="108"/>
    </location>
</feature>
<dbReference type="InterPro" id="IPR028422">
    <property type="entry name" value="GREB1"/>
</dbReference>
<protein>
    <recommendedName>
        <fullName evidence="1">GREB1-like second domain-containing protein</fullName>
    </recommendedName>
</protein>